<proteinExistence type="predicted"/>
<dbReference type="Proteomes" id="UP001151760">
    <property type="component" value="Unassembled WGS sequence"/>
</dbReference>
<reference evidence="2" key="1">
    <citation type="journal article" date="2022" name="Int. J. Mol. Sci.">
        <title>Draft Genome of Tanacetum Coccineum: Genomic Comparison of Closely Related Tanacetum-Family Plants.</title>
        <authorList>
            <person name="Yamashiro T."/>
            <person name="Shiraishi A."/>
            <person name="Nakayama K."/>
            <person name="Satake H."/>
        </authorList>
    </citation>
    <scope>NUCLEOTIDE SEQUENCE</scope>
</reference>
<sequence length="119" mass="13114">MSGEIELEETANPNDTHPLLHHNVTASSNEIDIENDDVEAGSIVTCRICLECDGDEDEDLIAPSMCQRHPQFVPSAHSTYPLAICQEGFGLFSHCTDLQSTSFNFKVVELKTQQLQAHG</sequence>
<keyword evidence="3" id="KW-1185">Reference proteome</keyword>
<accession>A0ABQ4XZP4</accession>
<protein>
    <submittedName>
        <fullName evidence="2">Zinc finger, RING-CH-type containing protein</fullName>
    </submittedName>
</protein>
<evidence type="ECO:0000256" key="1">
    <source>
        <dbReference type="SAM" id="MobiDB-lite"/>
    </source>
</evidence>
<name>A0ABQ4XZP4_9ASTR</name>
<evidence type="ECO:0000313" key="3">
    <source>
        <dbReference type="Proteomes" id="UP001151760"/>
    </source>
</evidence>
<reference evidence="2" key="2">
    <citation type="submission" date="2022-01" db="EMBL/GenBank/DDBJ databases">
        <authorList>
            <person name="Yamashiro T."/>
            <person name="Shiraishi A."/>
            <person name="Satake H."/>
            <person name="Nakayama K."/>
        </authorList>
    </citation>
    <scope>NUCLEOTIDE SEQUENCE</scope>
</reference>
<evidence type="ECO:0000313" key="2">
    <source>
        <dbReference type="EMBL" id="GJS70242.1"/>
    </source>
</evidence>
<comment type="caution">
    <text evidence="2">The sequence shown here is derived from an EMBL/GenBank/DDBJ whole genome shotgun (WGS) entry which is preliminary data.</text>
</comment>
<gene>
    <name evidence="2" type="ORF">Tco_0703083</name>
</gene>
<feature type="region of interest" description="Disordered" evidence="1">
    <location>
        <begin position="1"/>
        <end position="21"/>
    </location>
</feature>
<dbReference type="EMBL" id="BQNB010009921">
    <property type="protein sequence ID" value="GJS70242.1"/>
    <property type="molecule type" value="Genomic_DNA"/>
</dbReference>
<organism evidence="2 3">
    <name type="scientific">Tanacetum coccineum</name>
    <dbReference type="NCBI Taxonomy" id="301880"/>
    <lineage>
        <taxon>Eukaryota</taxon>
        <taxon>Viridiplantae</taxon>
        <taxon>Streptophyta</taxon>
        <taxon>Embryophyta</taxon>
        <taxon>Tracheophyta</taxon>
        <taxon>Spermatophyta</taxon>
        <taxon>Magnoliopsida</taxon>
        <taxon>eudicotyledons</taxon>
        <taxon>Gunneridae</taxon>
        <taxon>Pentapetalae</taxon>
        <taxon>asterids</taxon>
        <taxon>campanulids</taxon>
        <taxon>Asterales</taxon>
        <taxon>Asteraceae</taxon>
        <taxon>Asteroideae</taxon>
        <taxon>Anthemideae</taxon>
        <taxon>Anthemidinae</taxon>
        <taxon>Tanacetum</taxon>
    </lineage>
</organism>